<reference evidence="1 2" key="1">
    <citation type="submission" date="2015-09" db="EMBL/GenBank/DDBJ databases">
        <title>Sorangium comparison.</title>
        <authorList>
            <person name="Zaburannyi N."/>
            <person name="Bunk B."/>
            <person name="Overmann J."/>
            <person name="Mueller R."/>
        </authorList>
    </citation>
    <scope>NUCLEOTIDE SEQUENCE [LARGE SCALE GENOMIC DNA]</scope>
    <source>
        <strain evidence="1 2">So ce836</strain>
    </source>
</reference>
<dbReference type="RefSeq" id="WP_207217652.1">
    <property type="nucleotide sequence ID" value="NZ_CP012672.1"/>
</dbReference>
<dbReference type="AlphaFoldDB" id="A0A4V0NHN1"/>
<name>A0A4V0NHN1_SORCE</name>
<protein>
    <submittedName>
        <fullName evidence="1">Uncharacterized protein</fullName>
    </submittedName>
</protein>
<evidence type="ECO:0000313" key="1">
    <source>
        <dbReference type="EMBL" id="AUX37252.1"/>
    </source>
</evidence>
<evidence type="ECO:0000313" key="2">
    <source>
        <dbReference type="Proteomes" id="UP000295497"/>
    </source>
</evidence>
<sequence>MPMAQEARKPMFLLTPADGAIGSNAVAVQDCRRDFEALAHRIAAAAGSPLAPRPT</sequence>
<dbReference type="EMBL" id="CP012672">
    <property type="protein sequence ID" value="AUX37252.1"/>
    <property type="molecule type" value="Genomic_DNA"/>
</dbReference>
<organism evidence="1 2">
    <name type="scientific">Sorangium cellulosum</name>
    <name type="common">Polyangium cellulosum</name>
    <dbReference type="NCBI Taxonomy" id="56"/>
    <lineage>
        <taxon>Bacteria</taxon>
        <taxon>Pseudomonadati</taxon>
        <taxon>Myxococcota</taxon>
        <taxon>Polyangia</taxon>
        <taxon>Polyangiales</taxon>
        <taxon>Polyangiaceae</taxon>
        <taxon>Sorangium</taxon>
    </lineage>
</organism>
<dbReference type="Proteomes" id="UP000295497">
    <property type="component" value="Chromosome"/>
</dbReference>
<gene>
    <name evidence="1" type="ORF">SOCE836_094740</name>
</gene>
<accession>A0A4V0NHN1</accession>
<proteinExistence type="predicted"/>